<dbReference type="AlphaFoldDB" id="A0A412W397"/>
<evidence type="ECO:0000313" key="2">
    <source>
        <dbReference type="Proteomes" id="UP000283426"/>
    </source>
</evidence>
<accession>A0A412W397</accession>
<name>A0A412W397_9BACT</name>
<dbReference type="EMBL" id="QRYW01000060">
    <property type="protein sequence ID" value="RGV18194.1"/>
    <property type="molecule type" value="Genomic_DNA"/>
</dbReference>
<evidence type="ECO:0000313" key="1">
    <source>
        <dbReference type="EMBL" id="RGV18194.1"/>
    </source>
</evidence>
<sequence>MIMKRILYYIWILPLMLSGCEKDLMDYEGLEGVYFAVQWGDSWGSEKTWPYQPYTNVNFISLPGDTATLSVKVMATGPVKAYDRIFLVEVNPDSTDLTENVDYLPLTREGVIKAGESAAEVEVRLIRTDILQEKEQRLGLRLVANEYFSLAFPEWDALIGSHRTGPVYEHFDASLHTLRIADFMVEPKVWVGTAVSPYNGGYESGNWGAFSRKKLELICERFNLTYNDFMSNETMPSALQMLIYKSMSTYLIQCYNDKKPVLEEDGRLMWFSGCPWLSKVGVPWVPEEGYYD</sequence>
<comment type="caution">
    <text evidence="1">The sequence shown here is derived from an EMBL/GenBank/DDBJ whole genome shotgun (WGS) entry which is preliminary data.</text>
</comment>
<gene>
    <name evidence="1" type="ORF">DWW24_20155</name>
</gene>
<protein>
    <submittedName>
        <fullName evidence="1">DUF4843 domain-containing protein</fullName>
    </submittedName>
</protein>
<dbReference type="PROSITE" id="PS51257">
    <property type="entry name" value="PROKAR_LIPOPROTEIN"/>
    <property type="match status" value="1"/>
</dbReference>
<proteinExistence type="predicted"/>
<dbReference type="InterPro" id="IPR032299">
    <property type="entry name" value="DUF4843"/>
</dbReference>
<reference evidence="1 2" key="1">
    <citation type="submission" date="2018-08" db="EMBL/GenBank/DDBJ databases">
        <title>A genome reference for cultivated species of the human gut microbiota.</title>
        <authorList>
            <person name="Zou Y."/>
            <person name="Xue W."/>
            <person name="Luo G."/>
        </authorList>
    </citation>
    <scope>NUCLEOTIDE SEQUENCE [LARGE SCALE GENOMIC DNA]</scope>
    <source>
        <strain evidence="1 2">AF14-6AC</strain>
    </source>
</reference>
<organism evidence="1 2">
    <name type="scientific">Odoribacter splanchnicus</name>
    <dbReference type="NCBI Taxonomy" id="28118"/>
    <lineage>
        <taxon>Bacteria</taxon>
        <taxon>Pseudomonadati</taxon>
        <taxon>Bacteroidota</taxon>
        <taxon>Bacteroidia</taxon>
        <taxon>Bacteroidales</taxon>
        <taxon>Odoribacteraceae</taxon>
        <taxon>Odoribacter</taxon>
    </lineage>
</organism>
<dbReference type="Pfam" id="PF16132">
    <property type="entry name" value="DUF4843"/>
    <property type="match status" value="1"/>
</dbReference>
<dbReference type="Proteomes" id="UP000283426">
    <property type="component" value="Unassembled WGS sequence"/>
</dbReference>